<dbReference type="Proteomes" id="UP000268429">
    <property type="component" value="Segment"/>
</dbReference>
<feature type="domain" description="CRESS-DNA virus Rep endonuclease" evidence="14">
    <location>
        <begin position="4"/>
        <end position="105"/>
    </location>
</feature>
<evidence type="ECO:0000256" key="8">
    <source>
        <dbReference type="ARBA" id="ARBA00022723"/>
    </source>
</evidence>
<keyword evidence="9" id="KW-0547">Nucleotide-binding</keyword>
<proteinExistence type="predicted"/>
<dbReference type="Gene3D" id="3.40.50.300">
    <property type="entry name" value="P-loop containing nucleotide triphosphate hydrolases"/>
    <property type="match status" value="1"/>
</dbReference>
<evidence type="ECO:0000256" key="2">
    <source>
        <dbReference type="ARBA" id="ARBA00014531"/>
    </source>
</evidence>
<evidence type="ECO:0000313" key="16">
    <source>
        <dbReference type="Proteomes" id="UP000268429"/>
    </source>
</evidence>
<dbReference type="GO" id="GO:0046872">
    <property type="term" value="F:metal ion binding"/>
    <property type="evidence" value="ECO:0007669"/>
    <property type="project" value="UniProtKB-KW"/>
</dbReference>
<keyword evidence="8" id="KW-0479">Metal-binding</keyword>
<dbReference type="Pfam" id="PF08283">
    <property type="entry name" value="Gemini_AL1_M"/>
    <property type="match status" value="1"/>
</dbReference>
<keyword evidence="4" id="KW-0808">Transferase</keyword>
<sequence length="324" mass="36777">MTFDFHAKYVLLTYAQCGELDAFRVMDKLSLLGAECIIGREHHEDGGIHLHCFAEFGRKFRSRKADVFDVDGHHPNITKSRGTPEKGYDYAIKDGDVICGGLGRPSVGRVGTRPSDSKWAIITSATNRDEFWELVHELDPKAAATSFSQLQRYCDWKYQYHAPEYESPAGAHFIGVELDGRNRWLEQSGIGSSEERRGRVKSLVLYGPSQTGKTSWARSLGKHIYCVGLVSGTECLKAPDVEYAVFDDIRGGIKFFHSFKEWLGCQPHLSVKELYREPKVIEWGKPSIWCSNADPRNELLQVDIDWMEMNCTFIEITEPVVEFN</sequence>
<dbReference type="GO" id="GO:0042025">
    <property type="term" value="C:host cell nucleus"/>
    <property type="evidence" value="ECO:0007669"/>
    <property type="project" value="UniProtKB-SubCell"/>
</dbReference>
<reference evidence="15 16" key="1">
    <citation type="submission" date="2014-09" db="EMBL/GenBank/DDBJ databases">
        <title>Diverse CRESS DNA viruses recovered from Odonata collected in Arizona and Oklahoma, USA.</title>
        <authorList>
            <person name="Dayaram A."/>
            <person name="Pailes R."/>
            <person name="Potter K."/>
            <person name="Moline A.B."/>
            <person name="Rosenstein D.D."/>
            <person name="Marinov M."/>
            <person name="Varsani A."/>
        </authorList>
    </citation>
    <scope>NUCLEOTIDE SEQUENCE [LARGE SCALE GENOMIC DNA]</scope>
    <source>
        <strain evidence="15">SsHADV-1-US-549SR-12</strain>
    </source>
</reference>
<dbReference type="SUPFAM" id="SSF55464">
    <property type="entry name" value="Origin of replication-binding domain, RBD-like"/>
    <property type="match status" value="1"/>
</dbReference>
<dbReference type="GO" id="GO:0016888">
    <property type="term" value="F:DNA endonuclease activity, producing 5'-phosphomonoesters"/>
    <property type="evidence" value="ECO:0007669"/>
    <property type="project" value="InterPro"/>
</dbReference>
<dbReference type="InterPro" id="IPR001301">
    <property type="entry name" value="Gemini_AL1_CLV"/>
</dbReference>
<dbReference type="GO" id="GO:0000166">
    <property type="term" value="F:nucleotide binding"/>
    <property type="evidence" value="ECO:0007669"/>
    <property type="project" value="UniProtKB-KW"/>
</dbReference>
<dbReference type="InterPro" id="IPR027417">
    <property type="entry name" value="P-loop_NTPase"/>
</dbReference>
<evidence type="ECO:0000256" key="5">
    <source>
        <dbReference type="ARBA" id="ARBA00022695"/>
    </source>
</evidence>
<dbReference type="GO" id="GO:0005198">
    <property type="term" value="F:structural molecule activity"/>
    <property type="evidence" value="ECO:0007669"/>
    <property type="project" value="InterPro"/>
</dbReference>
<evidence type="ECO:0000256" key="9">
    <source>
        <dbReference type="ARBA" id="ARBA00022741"/>
    </source>
</evidence>
<dbReference type="EMBL" id="KM598384">
    <property type="protein sequence ID" value="AJD07457.1"/>
    <property type="molecule type" value="Genomic_DNA"/>
</dbReference>
<dbReference type="InterPro" id="IPR049912">
    <property type="entry name" value="CRESS_DNA_REP"/>
</dbReference>
<dbReference type="InterPro" id="IPR022692">
    <property type="entry name" value="Gemini_AL1_REP_central"/>
</dbReference>
<evidence type="ECO:0000313" key="15">
    <source>
        <dbReference type="EMBL" id="AJD07457.1"/>
    </source>
</evidence>
<dbReference type="PRINTS" id="PR00228">
    <property type="entry name" value="GEMCOATCLVL1"/>
</dbReference>
<keyword evidence="7" id="KW-0540">Nuclease</keyword>
<organism evidence="15 16">
    <name type="scientific">Sclerotinia sclerotiorum hypovirulence associated DNA virus 1</name>
    <dbReference type="NCBI Taxonomy" id="664785"/>
    <lineage>
        <taxon>Viruses</taxon>
        <taxon>Monodnaviria</taxon>
        <taxon>Shotokuvirae</taxon>
        <taxon>Cressdnaviricota</taxon>
        <taxon>Repensiviricetes</taxon>
        <taxon>Geplafuvirales</taxon>
        <taxon>Genomoviridae</taxon>
        <taxon>Gemycircularvirus</taxon>
        <taxon>Gemycircularvirus sclero1</taxon>
    </lineage>
</organism>
<evidence type="ECO:0000256" key="6">
    <source>
        <dbReference type="ARBA" id="ARBA00022705"/>
    </source>
</evidence>
<keyword evidence="13" id="KW-0238">DNA-binding</keyword>
<keyword evidence="10" id="KW-0255">Endonuclease</keyword>
<dbReference type="SUPFAM" id="SSF52540">
    <property type="entry name" value="P-loop containing nucleoside triphosphate hydrolases"/>
    <property type="match status" value="1"/>
</dbReference>
<name>A0A0B4UFN3_9VIRU</name>
<evidence type="ECO:0000256" key="1">
    <source>
        <dbReference type="ARBA" id="ARBA00004147"/>
    </source>
</evidence>
<keyword evidence="12" id="KW-0190">Covalent protein-DNA linkage</keyword>
<evidence type="ECO:0000259" key="14">
    <source>
        <dbReference type="PROSITE" id="PS52020"/>
    </source>
</evidence>
<evidence type="ECO:0000256" key="12">
    <source>
        <dbReference type="ARBA" id="ARBA00023124"/>
    </source>
</evidence>
<dbReference type="Pfam" id="PF00799">
    <property type="entry name" value="Gemini_AL1"/>
    <property type="match status" value="1"/>
</dbReference>
<keyword evidence="5" id="KW-0548">Nucleotidyltransferase</keyword>
<dbReference type="GO" id="GO:0016779">
    <property type="term" value="F:nucleotidyltransferase activity"/>
    <property type="evidence" value="ECO:0007669"/>
    <property type="project" value="UniProtKB-KW"/>
</dbReference>
<evidence type="ECO:0000256" key="3">
    <source>
        <dbReference type="ARBA" id="ARBA00022562"/>
    </source>
</evidence>
<keyword evidence="3" id="KW-1048">Host nucleus</keyword>
<comment type="subcellular location">
    <subcellularLocation>
        <location evidence="1">Host nucleus</location>
    </subcellularLocation>
</comment>
<protein>
    <recommendedName>
        <fullName evidence="2">Replication-associated protein</fullName>
    </recommendedName>
</protein>
<accession>A0A0B4UFN3</accession>
<evidence type="ECO:0000256" key="4">
    <source>
        <dbReference type="ARBA" id="ARBA00022679"/>
    </source>
</evidence>
<keyword evidence="6" id="KW-0235">DNA replication</keyword>
<evidence type="ECO:0000256" key="10">
    <source>
        <dbReference type="ARBA" id="ARBA00022759"/>
    </source>
</evidence>
<dbReference type="GO" id="GO:0006260">
    <property type="term" value="P:DNA replication"/>
    <property type="evidence" value="ECO:0007669"/>
    <property type="project" value="UniProtKB-KW"/>
</dbReference>
<evidence type="ECO:0000256" key="13">
    <source>
        <dbReference type="ARBA" id="ARBA00023125"/>
    </source>
</evidence>
<keyword evidence="11" id="KW-0378">Hydrolase</keyword>
<evidence type="ECO:0000256" key="7">
    <source>
        <dbReference type="ARBA" id="ARBA00022722"/>
    </source>
</evidence>
<dbReference type="PROSITE" id="PS52020">
    <property type="entry name" value="CRESS_DNA_REP"/>
    <property type="match status" value="1"/>
</dbReference>
<dbReference type="Gene3D" id="3.40.1310.20">
    <property type="match status" value="1"/>
</dbReference>
<evidence type="ECO:0000256" key="11">
    <source>
        <dbReference type="ARBA" id="ARBA00022801"/>
    </source>
</evidence>
<dbReference type="GO" id="GO:0003677">
    <property type="term" value="F:DNA binding"/>
    <property type="evidence" value="ECO:0007669"/>
    <property type="project" value="UniProtKB-KW"/>
</dbReference>